<evidence type="ECO:0000256" key="3">
    <source>
        <dbReference type="ARBA" id="ARBA00022741"/>
    </source>
</evidence>
<dbReference type="GO" id="GO:0055085">
    <property type="term" value="P:transmembrane transport"/>
    <property type="evidence" value="ECO:0007669"/>
    <property type="project" value="UniProtKB-ARBA"/>
</dbReference>
<evidence type="ECO:0000259" key="5">
    <source>
        <dbReference type="PROSITE" id="PS50893"/>
    </source>
</evidence>
<dbReference type="PROSITE" id="PS50893">
    <property type="entry name" value="ABC_TRANSPORTER_2"/>
    <property type="match status" value="1"/>
</dbReference>
<comment type="caution">
    <text evidence="6">The sequence shown here is derived from an EMBL/GenBank/DDBJ whole genome shotgun (WGS) entry which is preliminary data.</text>
</comment>
<dbReference type="SMART" id="SM00382">
    <property type="entry name" value="AAA"/>
    <property type="match status" value="1"/>
</dbReference>
<dbReference type="Pfam" id="PF00005">
    <property type="entry name" value="ABC_tran"/>
    <property type="match status" value="1"/>
</dbReference>
<evidence type="ECO:0000256" key="2">
    <source>
        <dbReference type="ARBA" id="ARBA00022448"/>
    </source>
</evidence>
<proteinExistence type="inferred from homology"/>
<reference evidence="6" key="1">
    <citation type="submission" date="2020-10" db="EMBL/GenBank/DDBJ databases">
        <title>Sequencing the genomes of 1000 actinobacteria strains.</title>
        <authorList>
            <person name="Klenk H.-P."/>
        </authorList>
    </citation>
    <scope>NUCLEOTIDE SEQUENCE</scope>
    <source>
        <strain evidence="6">DSM 46832</strain>
    </source>
</reference>
<dbReference type="SUPFAM" id="SSF52540">
    <property type="entry name" value="P-loop containing nucleoside triphosphate hydrolases"/>
    <property type="match status" value="1"/>
</dbReference>
<evidence type="ECO:0000313" key="7">
    <source>
        <dbReference type="Proteomes" id="UP000649753"/>
    </source>
</evidence>
<keyword evidence="7" id="KW-1185">Reference proteome</keyword>
<keyword evidence="3" id="KW-0547">Nucleotide-binding</keyword>
<name>A0A927M3P3_9ACTN</name>
<dbReference type="GO" id="GO:0005524">
    <property type="term" value="F:ATP binding"/>
    <property type="evidence" value="ECO:0007669"/>
    <property type="project" value="UniProtKB-KW"/>
</dbReference>
<dbReference type="InterPro" id="IPR003593">
    <property type="entry name" value="AAA+_ATPase"/>
</dbReference>
<dbReference type="Proteomes" id="UP000649753">
    <property type="component" value="Unassembled WGS sequence"/>
</dbReference>
<feature type="domain" description="ABC transporter" evidence="5">
    <location>
        <begin position="8"/>
        <end position="229"/>
    </location>
</feature>
<sequence length="229" mass="24754">MTAAPAHLTAHEVTAGYGRQVVLDRVSLRIARGETVGLRGPSGGGKSTLVRVLALLHRPIHGQVSIDGTPVTGTRYAVPVAVRTRIAVLFQSPRAAADPRLSLTDLIAEPLRATRHPEHEVRQRVAELAELVGLTSDLLTRRPHAVSDGQLQRACLARGLIHRPDYLLCDEATAMLDASTQAHVAAVITDYQQTHRAGVLLITHDPALMTRWADRVADLAPTDNSAQQR</sequence>
<organism evidence="6 7">
    <name type="scientific">Plantactinospora soyae</name>
    <dbReference type="NCBI Taxonomy" id="1544732"/>
    <lineage>
        <taxon>Bacteria</taxon>
        <taxon>Bacillati</taxon>
        <taxon>Actinomycetota</taxon>
        <taxon>Actinomycetes</taxon>
        <taxon>Micromonosporales</taxon>
        <taxon>Micromonosporaceae</taxon>
        <taxon>Plantactinospora</taxon>
    </lineage>
</organism>
<dbReference type="Gene3D" id="3.40.50.300">
    <property type="entry name" value="P-loop containing nucleotide triphosphate hydrolases"/>
    <property type="match status" value="1"/>
</dbReference>
<keyword evidence="2" id="KW-0813">Transport</keyword>
<dbReference type="AlphaFoldDB" id="A0A927M3P3"/>
<protein>
    <submittedName>
        <fullName evidence="6">Peptide/nickel transport system ATP-binding protein</fullName>
    </submittedName>
</protein>
<dbReference type="RefSeq" id="WP_318783116.1">
    <property type="nucleotide sequence ID" value="NZ_JADBEB010000001.1"/>
</dbReference>
<gene>
    <name evidence="6" type="ORF">H4W31_001965</name>
</gene>
<evidence type="ECO:0000256" key="4">
    <source>
        <dbReference type="ARBA" id="ARBA00022840"/>
    </source>
</evidence>
<evidence type="ECO:0000313" key="6">
    <source>
        <dbReference type="EMBL" id="MBE1486327.1"/>
    </source>
</evidence>
<dbReference type="PANTHER" id="PTHR43776">
    <property type="entry name" value="TRANSPORT ATP-BINDING PROTEIN"/>
    <property type="match status" value="1"/>
</dbReference>
<dbReference type="InterPro" id="IPR050319">
    <property type="entry name" value="ABC_transp_ATP-bind"/>
</dbReference>
<evidence type="ECO:0000256" key="1">
    <source>
        <dbReference type="ARBA" id="ARBA00005417"/>
    </source>
</evidence>
<dbReference type="GO" id="GO:0016887">
    <property type="term" value="F:ATP hydrolysis activity"/>
    <property type="evidence" value="ECO:0007669"/>
    <property type="project" value="InterPro"/>
</dbReference>
<dbReference type="EMBL" id="JADBEB010000001">
    <property type="protein sequence ID" value="MBE1486327.1"/>
    <property type="molecule type" value="Genomic_DNA"/>
</dbReference>
<accession>A0A927M3P3</accession>
<dbReference type="InterPro" id="IPR003439">
    <property type="entry name" value="ABC_transporter-like_ATP-bd"/>
</dbReference>
<dbReference type="PANTHER" id="PTHR43776:SF7">
    <property type="entry name" value="D,D-DIPEPTIDE TRANSPORT ATP-BINDING PROTEIN DDPF-RELATED"/>
    <property type="match status" value="1"/>
</dbReference>
<comment type="similarity">
    <text evidence="1">Belongs to the ABC transporter superfamily.</text>
</comment>
<keyword evidence="4 6" id="KW-0067">ATP-binding</keyword>
<dbReference type="InterPro" id="IPR027417">
    <property type="entry name" value="P-loop_NTPase"/>
</dbReference>